<evidence type="ECO:0000256" key="6">
    <source>
        <dbReference type="ARBA" id="ARBA00023002"/>
    </source>
</evidence>
<evidence type="ECO:0000313" key="17">
    <source>
        <dbReference type="Proteomes" id="UP000694867"/>
    </source>
</evidence>
<dbReference type="GO" id="GO:0050660">
    <property type="term" value="F:flavin adenine dinucleotide binding"/>
    <property type="evidence" value="ECO:0007669"/>
    <property type="project" value="InterPro"/>
</dbReference>
<dbReference type="Pfam" id="PF07992">
    <property type="entry name" value="Pyr_redox_2"/>
    <property type="match status" value="1"/>
</dbReference>
<feature type="active site" description="Proton acceptor" evidence="11">
    <location>
        <position position="506"/>
    </location>
</feature>
<comment type="function">
    <text evidence="10">Thioredoxin system is a major player in glutathione metabolism, due to the demonstrated absence of a glutathione reductase. Functionally interacts with the Sod/Cat reactive oxidation species (ROS) defense system and thereby has a role in preadult development and life span. Lack of a glutathione reductase suggests antioxidant defense in Drosophila, and probably in related insects, differs fundamentally from that in other organisms.</text>
</comment>
<gene>
    <name evidence="18" type="primary">LOC100901278</name>
</gene>
<comment type="similarity">
    <text evidence="1 14">Belongs to the class-I pyridine nucleotide-disulfide oxidoreductase family.</text>
</comment>
<dbReference type="InterPro" id="IPR012999">
    <property type="entry name" value="Pyr_OxRdtase_I_AS"/>
</dbReference>
<dbReference type="PANTHER" id="PTHR42737:SF7">
    <property type="entry name" value="THIOREDOXIN-DISULFIDE REDUCTASE"/>
    <property type="match status" value="1"/>
</dbReference>
<feature type="disulfide bond" description="Redox-active" evidence="13">
    <location>
        <begin position="95"/>
        <end position="100"/>
    </location>
</feature>
<feature type="binding site" evidence="12">
    <location>
        <position position="368"/>
    </location>
    <ligand>
        <name>FAD</name>
        <dbReference type="ChEBI" id="CHEBI:57692"/>
    </ligand>
</feature>
<dbReference type="FunFam" id="3.50.50.60:FF:000190">
    <property type="entry name" value="Thioredoxin reductase"/>
    <property type="match status" value="1"/>
</dbReference>
<proteinExistence type="inferred from homology"/>
<dbReference type="RefSeq" id="XP_003748086.1">
    <property type="nucleotide sequence ID" value="XM_003748038.1"/>
</dbReference>
<dbReference type="InterPro" id="IPR036188">
    <property type="entry name" value="FAD/NAD-bd_sf"/>
</dbReference>
<dbReference type="SUPFAM" id="SSF55424">
    <property type="entry name" value="FAD/NAD-linked reductases, dimerisation (C-terminal) domain"/>
    <property type="match status" value="1"/>
</dbReference>
<feature type="binding site" evidence="12">
    <location>
        <position position="168"/>
    </location>
    <ligand>
        <name>FAD</name>
        <dbReference type="ChEBI" id="CHEBI:57692"/>
    </ligand>
</feature>
<dbReference type="InterPro" id="IPR004099">
    <property type="entry name" value="Pyr_nucl-diS_OxRdtase_dimer"/>
</dbReference>
<dbReference type="PIRSF" id="PIRSF000350">
    <property type="entry name" value="Mercury_reductase_MerA"/>
    <property type="match status" value="1"/>
</dbReference>
<evidence type="ECO:0000256" key="8">
    <source>
        <dbReference type="ARBA" id="ARBA00023284"/>
    </source>
</evidence>
<keyword evidence="5" id="KW-0521">NADP</keyword>
<dbReference type="PRINTS" id="PR00411">
    <property type="entry name" value="PNDRDTASEI"/>
</dbReference>
<dbReference type="InterPro" id="IPR016156">
    <property type="entry name" value="FAD/NAD-linked_Rdtase_dimer_sf"/>
</dbReference>
<dbReference type="NCBIfam" id="TIGR01438">
    <property type="entry name" value="TGR"/>
    <property type="match status" value="1"/>
</dbReference>
<dbReference type="GeneID" id="100901278"/>
<evidence type="ECO:0000256" key="2">
    <source>
        <dbReference type="ARBA" id="ARBA00012610"/>
    </source>
</evidence>
<evidence type="ECO:0000256" key="4">
    <source>
        <dbReference type="ARBA" id="ARBA00022827"/>
    </source>
</evidence>
<evidence type="ECO:0000256" key="3">
    <source>
        <dbReference type="ARBA" id="ARBA00022630"/>
    </source>
</evidence>
<dbReference type="Pfam" id="PF02852">
    <property type="entry name" value="Pyr_redox_dim"/>
    <property type="match status" value="1"/>
</dbReference>
<sequence length="533" mass="58040">MHVCLVSLKVVSRNLLCGSTRYVHLSALRATSSNMPPVEPVKTKDGYDYDFVVIGGGSGGLASAKEAASLGLKTAVLNYVAPSPFGTTWGLGGTCVNVGCIPKKLYHQAAILGEELSDARKYGWEFSETVTHNWSTLRQGVTNYIKSLNWIHRVSLRNAKIDYFNMEGSFEDSHTVKLTNASSGEVKTITSKWFLISVGGRPTIPDDVPGAREHAITSDDIFHLKNAPGKTFVVGGSYVALECAGFLTGLGYDTTVCLRSIPLRGFDQQMANMVADYMEKHGTKFQKGCVPSSVEKQEDGKLLVTWRNTQTGETNSDTFDSVLFAIGRHALTKNLNLDAVGVKTDAKGKVITDDEERTSASHIFALGDVLVDKPELTPVAARTGRLIARRLAGTSTEKMNYDLVATTVFTPLEYASCGLPEEEAIKRHGEANIEVWHSFYKPHTFPIAEKSNEHCYIKYIEDLSNGNKIIGMHLVGPMAGEIMQGFAAAMKCGMNRKQLEETVGIHPTIAEEVVKIDVTKRSGVDPTCAKCCG</sequence>
<feature type="binding site" evidence="12">
    <location>
        <position position="327"/>
    </location>
    <ligand>
        <name>NAD(+)</name>
        <dbReference type="ChEBI" id="CHEBI:57540"/>
    </ligand>
</feature>
<feature type="binding site" evidence="12">
    <location>
        <position position="104"/>
    </location>
    <ligand>
        <name>FAD</name>
        <dbReference type="ChEBI" id="CHEBI:57692"/>
    </ligand>
</feature>
<evidence type="ECO:0000256" key="13">
    <source>
        <dbReference type="PIRSR" id="PIRSR000350-4"/>
    </source>
</evidence>
<dbReference type="AlphaFoldDB" id="A0AAJ6QYL4"/>
<keyword evidence="12" id="KW-0520">NAD</keyword>
<keyword evidence="6 14" id="KW-0560">Oxidoreductase</keyword>
<evidence type="ECO:0000256" key="12">
    <source>
        <dbReference type="PIRSR" id="PIRSR000350-3"/>
    </source>
</evidence>
<keyword evidence="7" id="KW-1015">Disulfide bond</keyword>
<keyword evidence="8 14" id="KW-0676">Redox-active center</keyword>
<feature type="binding site" evidence="12">
    <location>
        <begin position="235"/>
        <end position="242"/>
    </location>
    <ligand>
        <name>NAD(+)</name>
        <dbReference type="ChEBI" id="CHEBI:57540"/>
    </ligand>
</feature>
<dbReference type="Proteomes" id="UP000694867">
    <property type="component" value="Unplaced"/>
</dbReference>
<reference evidence="18" key="1">
    <citation type="submission" date="2025-08" db="UniProtKB">
        <authorList>
            <consortium name="RefSeq"/>
        </authorList>
    </citation>
    <scope>IDENTIFICATION</scope>
</reference>
<name>A0AAJ6QYL4_9ACAR</name>
<feature type="domain" description="FAD/NAD(P)-binding" evidence="16">
    <location>
        <begin position="49"/>
        <end position="384"/>
    </location>
</feature>
<evidence type="ECO:0000256" key="9">
    <source>
        <dbReference type="ARBA" id="ARBA00048132"/>
    </source>
</evidence>
<dbReference type="EC" id="1.8.1.9" evidence="2"/>
<dbReference type="Gene3D" id="3.30.390.30">
    <property type="match status" value="1"/>
</dbReference>
<dbReference type="KEGG" id="goe:100901278"/>
<evidence type="ECO:0000256" key="5">
    <source>
        <dbReference type="ARBA" id="ARBA00022857"/>
    </source>
</evidence>
<evidence type="ECO:0000256" key="14">
    <source>
        <dbReference type="RuleBase" id="RU003691"/>
    </source>
</evidence>
<dbReference type="PROSITE" id="PS00076">
    <property type="entry name" value="PYRIDINE_REDOX_1"/>
    <property type="match status" value="1"/>
</dbReference>
<dbReference type="InterPro" id="IPR006338">
    <property type="entry name" value="Thioredoxin/glutathione_Rdtase"/>
</dbReference>
<dbReference type="GO" id="GO:0004362">
    <property type="term" value="F:glutathione-disulfide reductase (NADPH) activity"/>
    <property type="evidence" value="ECO:0007669"/>
    <property type="project" value="TreeGrafter"/>
</dbReference>
<accession>A0AAJ6QYL4</accession>
<keyword evidence="3 14" id="KW-0285">Flavoprotein</keyword>
<evidence type="ECO:0000256" key="1">
    <source>
        <dbReference type="ARBA" id="ARBA00007532"/>
    </source>
</evidence>
<organism evidence="17 18">
    <name type="scientific">Galendromus occidentalis</name>
    <name type="common">western predatory mite</name>
    <dbReference type="NCBI Taxonomy" id="34638"/>
    <lineage>
        <taxon>Eukaryota</taxon>
        <taxon>Metazoa</taxon>
        <taxon>Ecdysozoa</taxon>
        <taxon>Arthropoda</taxon>
        <taxon>Chelicerata</taxon>
        <taxon>Arachnida</taxon>
        <taxon>Acari</taxon>
        <taxon>Parasitiformes</taxon>
        <taxon>Mesostigmata</taxon>
        <taxon>Gamasina</taxon>
        <taxon>Phytoseioidea</taxon>
        <taxon>Phytoseiidae</taxon>
        <taxon>Typhlodrominae</taxon>
        <taxon>Galendromus</taxon>
    </lineage>
</organism>
<comment type="cofactor">
    <cofactor evidence="12">
        <name>FAD</name>
        <dbReference type="ChEBI" id="CHEBI:57692"/>
    </cofactor>
    <text evidence="12">Binds 1 FAD per subunit.</text>
</comment>
<dbReference type="PRINTS" id="PR00368">
    <property type="entry name" value="FADPNR"/>
</dbReference>
<evidence type="ECO:0000313" key="18">
    <source>
        <dbReference type="RefSeq" id="XP_003748086.1"/>
    </source>
</evidence>
<keyword evidence="12" id="KW-0547">Nucleotide-binding</keyword>
<dbReference type="GO" id="GO:0004791">
    <property type="term" value="F:thioredoxin-disulfide reductase (NADPH) activity"/>
    <property type="evidence" value="ECO:0007669"/>
    <property type="project" value="UniProtKB-EC"/>
</dbReference>
<evidence type="ECO:0000256" key="7">
    <source>
        <dbReference type="ARBA" id="ARBA00023157"/>
    </source>
</evidence>
<dbReference type="Gene3D" id="3.50.50.60">
    <property type="entry name" value="FAD/NAD(P)-binding domain"/>
    <property type="match status" value="2"/>
</dbReference>
<comment type="catalytic activity">
    <reaction evidence="9">
        <text>[thioredoxin]-dithiol + NADP(+) = [thioredoxin]-disulfide + NADPH + H(+)</text>
        <dbReference type="Rhea" id="RHEA:20345"/>
        <dbReference type="Rhea" id="RHEA-COMP:10698"/>
        <dbReference type="Rhea" id="RHEA-COMP:10700"/>
        <dbReference type="ChEBI" id="CHEBI:15378"/>
        <dbReference type="ChEBI" id="CHEBI:29950"/>
        <dbReference type="ChEBI" id="CHEBI:50058"/>
        <dbReference type="ChEBI" id="CHEBI:57783"/>
        <dbReference type="ChEBI" id="CHEBI:58349"/>
        <dbReference type="EC" id="1.8.1.9"/>
    </reaction>
</comment>
<feature type="domain" description="Pyridine nucleotide-disulphide oxidoreductase dimerisation" evidence="15">
    <location>
        <begin position="404"/>
        <end position="514"/>
    </location>
</feature>
<dbReference type="GO" id="GO:0005829">
    <property type="term" value="C:cytosol"/>
    <property type="evidence" value="ECO:0007669"/>
    <property type="project" value="TreeGrafter"/>
</dbReference>
<keyword evidence="4 12" id="KW-0274">FAD</keyword>
<dbReference type="InterPro" id="IPR001100">
    <property type="entry name" value="Pyr_nuc-diS_OxRdtase"/>
</dbReference>
<dbReference type="FunFam" id="3.30.390.30:FF:000004">
    <property type="entry name" value="Thioredoxin reductase 1, cytoplasmic"/>
    <property type="match status" value="1"/>
</dbReference>
<dbReference type="PANTHER" id="PTHR42737">
    <property type="entry name" value="GLUTATHIONE REDUCTASE"/>
    <property type="match status" value="1"/>
</dbReference>
<keyword evidence="17" id="KW-1185">Reference proteome</keyword>
<dbReference type="SUPFAM" id="SSF51905">
    <property type="entry name" value="FAD/NAD(P)-binding domain"/>
    <property type="match status" value="1"/>
</dbReference>
<dbReference type="InterPro" id="IPR046952">
    <property type="entry name" value="GSHR/TRXR-like"/>
</dbReference>
<evidence type="ECO:0000259" key="15">
    <source>
        <dbReference type="Pfam" id="PF02852"/>
    </source>
</evidence>
<evidence type="ECO:0000256" key="11">
    <source>
        <dbReference type="PIRSR" id="PIRSR000350-2"/>
    </source>
</evidence>
<evidence type="ECO:0000256" key="10">
    <source>
        <dbReference type="ARBA" id="ARBA00054062"/>
    </source>
</evidence>
<protein>
    <recommendedName>
        <fullName evidence="2">thioredoxin-disulfide reductase (NADPH)</fullName>
        <ecNumber evidence="2">1.8.1.9</ecNumber>
    </recommendedName>
</protein>
<evidence type="ECO:0000259" key="16">
    <source>
        <dbReference type="Pfam" id="PF07992"/>
    </source>
</evidence>
<dbReference type="GO" id="GO:0006749">
    <property type="term" value="P:glutathione metabolic process"/>
    <property type="evidence" value="ECO:0007669"/>
    <property type="project" value="TreeGrafter"/>
</dbReference>
<dbReference type="GO" id="GO:0005739">
    <property type="term" value="C:mitochondrion"/>
    <property type="evidence" value="ECO:0007669"/>
    <property type="project" value="TreeGrafter"/>
</dbReference>
<dbReference type="SUPFAM" id="SSF51971">
    <property type="entry name" value="Nucleotide-binding domain"/>
    <property type="match status" value="1"/>
</dbReference>
<dbReference type="InterPro" id="IPR023753">
    <property type="entry name" value="FAD/NAD-binding_dom"/>
</dbReference>
<dbReference type="GO" id="GO:0045454">
    <property type="term" value="P:cell redox homeostasis"/>
    <property type="evidence" value="ECO:0007669"/>
    <property type="project" value="InterPro"/>
</dbReference>
<dbReference type="GO" id="GO:0034599">
    <property type="term" value="P:cellular response to oxidative stress"/>
    <property type="evidence" value="ECO:0007669"/>
    <property type="project" value="TreeGrafter"/>
</dbReference>